<feature type="region of interest" description="Disordered" evidence="1">
    <location>
        <begin position="18"/>
        <end position="70"/>
    </location>
</feature>
<dbReference type="EMBL" id="VSSQ01144357">
    <property type="protein sequence ID" value="MPN64031.1"/>
    <property type="molecule type" value="Genomic_DNA"/>
</dbReference>
<comment type="caution">
    <text evidence="2">The sequence shown here is derived from an EMBL/GenBank/DDBJ whole genome shotgun (WGS) entry which is preliminary data.</text>
</comment>
<proteinExistence type="predicted"/>
<gene>
    <name evidence="2" type="ORF">SDC9_211800</name>
</gene>
<feature type="compositionally biased region" description="Basic and acidic residues" evidence="1">
    <location>
        <begin position="97"/>
        <end position="107"/>
    </location>
</feature>
<evidence type="ECO:0000313" key="2">
    <source>
        <dbReference type="EMBL" id="MPN64031.1"/>
    </source>
</evidence>
<reference evidence="2" key="1">
    <citation type="submission" date="2019-08" db="EMBL/GenBank/DDBJ databases">
        <authorList>
            <person name="Kucharzyk K."/>
            <person name="Murdoch R.W."/>
            <person name="Higgins S."/>
            <person name="Loffler F."/>
        </authorList>
    </citation>
    <scope>NUCLEOTIDE SEQUENCE</scope>
</reference>
<dbReference type="AlphaFoldDB" id="A0A645JKB6"/>
<organism evidence="2">
    <name type="scientific">bioreactor metagenome</name>
    <dbReference type="NCBI Taxonomy" id="1076179"/>
    <lineage>
        <taxon>unclassified sequences</taxon>
        <taxon>metagenomes</taxon>
        <taxon>ecological metagenomes</taxon>
    </lineage>
</organism>
<accession>A0A645JKB6</accession>
<sequence>MGAGFDTVGQQALLLWTLPHQKQRNGQQNGRRYTPHNQISTSPTGGGNDPFRELHHQQASGNASRKSDSGCEAFLFHKPVVEQHAAGNHGHPAQTKPNDDRQQVEHA</sequence>
<evidence type="ECO:0000256" key="1">
    <source>
        <dbReference type="SAM" id="MobiDB-lite"/>
    </source>
</evidence>
<feature type="region of interest" description="Disordered" evidence="1">
    <location>
        <begin position="82"/>
        <end position="107"/>
    </location>
</feature>
<name>A0A645JKB6_9ZZZZ</name>
<protein>
    <submittedName>
        <fullName evidence="2">Uncharacterized protein</fullName>
    </submittedName>
</protein>